<feature type="region of interest" description="Disordered" evidence="1">
    <location>
        <begin position="79"/>
        <end position="115"/>
    </location>
</feature>
<comment type="caution">
    <text evidence="2">The sequence shown here is derived from an EMBL/GenBank/DDBJ whole genome shotgun (WGS) entry which is preliminary data.</text>
</comment>
<evidence type="ECO:0000256" key="1">
    <source>
        <dbReference type="SAM" id="MobiDB-lite"/>
    </source>
</evidence>
<sequence>MYFRWRDRKRVIKSCNSRRLGKGEDGGEVSRANRAAFSQRCDSRELLCLNFHPTVQPLRSTTQKPLVWPDAKRPLASIKRLQDTPDRGSASSDRTFQAVQPTERSRHPCSACNQLSDRSPGAEIVRLNRAISQQQVNEL</sequence>
<reference evidence="2" key="1">
    <citation type="journal article" date="2020" name="mSystems">
        <title>Genome- and Community-Level Interaction Insights into Carbon Utilization and Element Cycling Functions of Hydrothermarchaeota in Hydrothermal Sediment.</title>
        <authorList>
            <person name="Zhou Z."/>
            <person name="Liu Y."/>
            <person name="Xu W."/>
            <person name="Pan J."/>
            <person name="Luo Z.H."/>
            <person name="Li M."/>
        </authorList>
    </citation>
    <scope>NUCLEOTIDE SEQUENCE [LARGE SCALE GENOMIC DNA]</scope>
    <source>
        <strain evidence="2">SpSt-418</strain>
    </source>
</reference>
<name>A0A7C3KC65_9CYAN</name>
<proteinExistence type="predicted"/>
<protein>
    <submittedName>
        <fullName evidence="2">Uncharacterized protein</fullName>
    </submittedName>
</protein>
<gene>
    <name evidence="2" type="ORF">ENR64_06920</name>
</gene>
<evidence type="ECO:0000313" key="2">
    <source>
        <dbReference type="EMBL" id="HFM97489.1"/>
    </source>
</evidence>
<dbReference type="EMBL" id="DSRU01000084">
    <property type="protein sequence ID" value="HFM97489.1"/>
    <property type="molecule type" value="Genomic_DNA"/>
</dbReference>
<organism evidence="2">
    <name type="scientific">Oscillatoriales cyanobacterium SpSt-418</name>
    <dbReference type="NCBI Taxonomy" id="2282169"/>
    <lineage>
        <taxon>Bacteria</taxon>
        <taxon>Bacillati</taxon>
        <taxon>Cyanobacteriota</taxon>
        <taxon>Cyanophyceae</taxon>
        <taxon>Oscillatoriophycideae</taxon>
        <taxon>Oscillatoriales</taxon>
    </lineage>
</organism>
<feature type="compositionally biased region" description="Polar residues" evidence="1">
    <location>
        <begin position="89"/>
        <end position="102"/>
    </location>
</feature>
<dbReference type="AlphaFoldDB" id="A0A7C3KC65"/>
<accession>A0A7C3KC65</accession>